<sequence length="61" mass="7109">RTKRNDQKWKKAQKRRLDTINSFIREFSDKLPEGYAITKINAAEGTYTASYSPEDRGKELS</sequence>
<gene>
    <name evidence="1" type="ORF">S01H1_37627</name>
</gene>
<feature type="non-terminal residue" evidence="1">
    <location>
        <position position="1"/>
    </location>
</feature>
<name>X0VL22_9ZZZZ</name>
<comment type="caution">
    <text evidence="1">The sequence shown here is derived from an EMBL/GenBank/DDBJ whole genome shotgun (WGS) entry which is preliminary data.</text>
</comment>
<proteinExistence type="predicted"/>
<dbReference type="EMBL" id="BARS01023636">
    <property type="protein sequence ID" value="GAG13193.1"/>
    <property type="molecule type" value="Genomic_DNA"/>
</dbReference>
<evidence type="ECO:0000313" key="1">
    <source>
        <dbReference type="EMBL" id="GAG13193.1"/>
    </source>
</evidence>
<reference evidence="1" key="1">
    <citation type="journal article" date="2014" name="Front. Microbiol.">
        <title>High frequency of phylogenetically diverse reductive dehalogenase-homologous genes in deep subseafloor sedimentary metagenomes.</title>
        <authorList>
            <person name="Kawai M."/>
            <person name="Futagami T."/>
            <person name="Toyoda A."/>
            <person name="Takaki Y."/>
            <person name="Nishi S."/>
            <person name="Hori S."/>
            <person name="Arai W."/>
            <person name="Tsubouchi T."/>
            <person name="Morono Y."/>
            <person name="Uchiyama I."/>
            <person name="Ito T."/>
            <person name="Fujiyama A."/>
            <person name="Inagaki F."/>
            <person name="Takami H."/>
        </authorList>
    </citation>
    <scope>NUCLEOTIDE SEQUENCE</scope>
    <source>
        <strain evidence="1">Expedition CK06-06</strain>
    </source>
</reference>
<dbReference type="AlphaFoldDB" id="X0VL22"/>
<organism evidence="1">
    <name type="scientific">marine sediment metagenome</name>
    <dbReference type="NCBI Taxonomy" id="412755"/>
    <lineage>
        <taxon>unclassified sequences</taxon>
        <taxon>metagenomes</taxon>
        <taxon>ecological metagenomes</taxon>
    </lineage>
</organism>
<accession>X0VL22</accession>
<protein>
    <submittedName>
        <fullName evidence="1">Uncharacterized protein</fullName>
    </submittedName>
</protein>